<proteinExistence type="predicted"/>
<sequence length="135" mass="15464">MAALSEPATLLFHPEKQLLEVIWLGPVSSAALRATYRRVLTYVARHPIRRLLFDVRQRNRADWEDEKWVSREFIPRLPKLLAGSGPRLACLLLPALYDALLPESPDGTMTTESELLSLAYFTDRHQALAWLEQPE</sequence>
<reference evidence="2" key="1">
    <citation type="journal article" date="2019" name="Int. J. Syst. Evol. Microbiol.">
        <title>The Global Catalogue of Microorganisms (GCM) 10K type strain sequencing project: providing services to taxonomists for standard genome sequencing and annotation.</title>
        <authorList>
            <consortium name="The Broad Institute Genomics Platform"/>
            <consortium name="The Broad Institute Genome Sequencing Center for Infectious Disease"/>
            <person name="Wu L."/>
            <person name="Ma J."/>
        </authorList>
    </citation>
    <scope>NUCLEOTIDE SEQUENCE [LARGE SCALE GENOMIC DNA]</scope>
    <source>
        <strain evidence="2">JCM 17224</strain>
    </source>
</reference>
<protein>
    <recommendedName>
        <fullName evidence="3">STAS/SEC14 domain-containing protein</fullName>
    </recommendedName>
</protein>
<name>A0ABP7RRK4_9BACT</name>
<evidence type="ECO:0008006" key="3">
    <source>
        <dbReference type="Google" id="ProtNLM"/>
    </source>
</evidence>
<accession>A0ABP7RRK4</accession>
<evidence type="ECO:0000313" key="2">
    <source>
        <dbReference type="Proteomes" id="UP001500567"/>
    </source>
</evidence>
<organism evidence="1 2">
    <name type="scientific">Hymenobacter fastidiosus</name>
    <dbReference type="NCBI Taxonomy" id="486264"/>
    <lineage>
        <taxon>Bacteria</taxon>
        <taxon>Pseudomonadati</taxon>
        <taxon>Bacteroidota</taxon>
        <taxon>Cytophagia</taxon>
        <taxon>Cytophagales</taxon>
        <taxon>Hymenobacteraceae</taxon>
        <taxon>Hymenobacter</taxon>
    </lineage>
</organism>
<dbReference type="RefSeq" id="WP_345071454.1">
    <property type="nucleotide sequence ID" value="NZ_BAABDJ010000007.1"/>
</dbReference>
<dbReference type="Proteomes" id="UP001500567">
    <property type="component" value="Unassembled WGS sequence"/>
</dbReference>
<gene>
    <name evidence="1" type="ORF">GCM10022408_10390</name>
</gene>
<evidence type="ECO:0000313" key="1">
    <source>
        <dbReference type="EMBL" id="GAA4001126.1"/>
    </source>
</evidence>
<comment type="caution">
    <text evidence="1">The sequence shown here is derived from an EMBL/GenBank/DDBJ whole genome shotgun (WGS) entry which is preliminary data.</text>
</comment>
<keyword evidence="2" id="KW-1185">Reference proteome</keyword>
<dbReference type="EMBL" id="BAABDJ010000007">
    <property type="protein sequence ID" value="GAA4001126.1"/>
    <property type="molecule type" value="Genomic_DNA"/>
</dbReference>